<keyword evidence="2" id="KW-1185">Reference proteome</keyword>
<gene>
    <name evidence="1" type="ORF">P167DRAFT_82840</name>
</gene>
<proteinExistence type="predicted"/>
<sequence length="118" mass="13503">MHHNHTYHLEASRFSKLPNITLACKTADLLTLTTHSLNRVTSFGPYHLLSVDDRKSALHQLSMTVQAAARLAELAQPEVLGGHTEHVRVRWKPNGRGREGGCWARMEIARWERVRTWN</sequence>
<dbReference type="InParanoid" id="A0A3N4KDZ5"/>
<dbReference type="AlphaFoldDB" id="A0A3N4KDZ5"/>
<name>A0A3N4KDZ5_9PEZI</name>
<dbReference type="EMBL" id="ML119258">
    <property type="protein sequence ID" value="RPB06621.1"/>
    <property type="molecule type" value="Genomic_DNA"/>
</dbReference>
<protein>
    <submittedName>
        <fullName evidence="1">Uncharacterized protein</fullName>
    </submittedName>
</protein>
<evidence type="ECO:0000313" key="1">
    <source>
        <dbReference type="EMBL" id="RPB06621.1"/>
    </source>
</evidence>
<evidence type="ECO:0000313" key="2">
    <source>
        <dbReference type="Proteomes" id="UP000277580"/>
    </source>
</evidence>
<organism evidence="1 2">
    <name type="scientific">Morchella conica CCBAS932</name>
    <dbReference type="NCBI Taxonomy" id="1392247"/>
    <lineage>
        <taxon>Eukaryota</taxon>
        <taxon>Fungi</taxon>
        <taxon>Dikarya</taxon>
        <taxon>Ascomycota</taxon>
        <taxon>Pezizomycotina</taxon>
        <taxon>Pezizomycetes</taxon>
        <taxon>Pezizales</taxon>
        <taxon>Morchellaceae</taxon>
        <taxon>Morchella</taxon>
    </lineage>
</organism>
<reference evidence="1 2" key="1">
    <citation type="journal article" date="2018" name="Nat. Ecol. Evol.">
        <title>Pezizomycetes genomes reveal the molecular basis of ectomycorrhizal truffle lifestyle.</title>
        <authorList>
            <person name="Murat C."/>
            <person name="Payen T."/>
            <person name="Noel B."/>
            <person name="Kuo A."/>
            <person name="Morin E."/>
            <person name="Chen J."/>
            <person name="Kohler A."/>
            <person name="Krizsan K."/>
            <person name="Balestrini R."/>
            <person name="Da Silva C."/>
            <person name="Montanini B."/>
            <person name="Hainaut M."/>
            <person name="Levati E."/>
            <person name="Barry K.W."/>
            <person name="Belfiori B."/>
            <person name="Cichocki N."/>
            <person name="Clum A."/>
            <person name="Dockter R.B."/>
            <person name="Fauchery L."/>
            <person name="Guy J."/>
            <person name="Iotti M."/>
            <person name="Le Tacon F."/>
            <person name="Lindquist E.A."/>
            <person name="Lipzen A."/>
            <person name="Malagnac F."/>
            <person name="Mello A."/>
            <person name="Molinier V."/>
            <person name="Miyauchi S."/>
            <person name="Poulain J."/>
            <person name="Riccioni C."/>
            <person name="Rubini A."/>
            <person name="Sitrit Y."/>
            <person name="Splivallo R."/>
            <person name="Traeger S."/>
            <person name="Wang M."/>
            <person name="Zifcakova L."/>
            <person name="Wipf D."/>
            <person name="Zambonelli A."/>
            <person name="Paolocci F."/>
            <person name="Nowrousian M."/>
            <person name="Ottonello S."/>
            <person name="Baldrian P."/>
            <person name="Spatafora J.W."/>
            <person name="Henrissat B."/>
            <person name="Nagy L.G."/>
            <person name="Aury J.M."/>
            <person name="Wincker P."/>
            <person name="Grigoriev I.V."/>
            <person name="Bonfante P."/>
            <person name="Martin F.M."/>
        </authorList>
    </citation>
    <scope>NUCLEOTIDE SEQUENCE [LARGE SCALE GENOMIC DNA]</scope>
    <source>
        <strain evidence="1 2">CCBAS932</strain>
    </source>
</reference>
<dbReference type="Proteomes" id="UP000277580">
    <property type="component" value="Unassembled WGS sequence"/>
</dbReference>
<accession>A0A3N4KDZ5</accession>